<accession>A0A521G1M8</accession>
<sequence>MLIVTNPAIAAIKEHLSQHSMDSAVRITMMGGCCIGENLRFTLGETQLNDLAFTVDSVLFLIDRNLAAQCGAIKVDFASEYDHCQCTGRNGGFSISSERFTFRCGGKGGCERCTAACMERAEDACICAQGR</sequence>
<name>A0A521G1M8_9BACT</name>
<comment type="caution">
    <text evidence="1">The sequence shown here is derived from an EMBL/GenBank/DDBJ whole genome shotgun (WGS) entry which is preliminary data.</text>
</comment>
<dbReference type="EMBL" id="NQJD01000014">
    <property type="protein sequence ID" value="TAA74927.1"/>
    <property type="molecule type" value="Genomic_DNA"/>
</dbReference>
<keyword evidence="2" id="KW-1185">Reference proteome</keyword>
<reference evidence="1" key="1">
    <citation type="submission" date="2017-07" db="EMBL/GenBank/DDBJ databases">
        <title>The cable genome - Insights into the physiology and evolution of filamentous bacteria capable of sulfide oxidation via long distance electron transfer.</title>
        <authorList>
            <person name="Thorup C."/>
            <person name="Bjerg J.T."/>
            <person name="Schreiber L."/>
            <person name="Nielsen L.P."/>
            <person name="Kjeldsen K.U."/>
            <person name="Boesen T."/>
            <person name="Boggild A."/>
            <person name="Meysman F."/>
            <person name="Geelhoed J."/>
            <person name="Schramm A."/>
        </authorList>
    </citation>
    <scope>NUCLEOTIDE SEQUENCE [LARGE SCALE GENOMIC DNA]</scope>
    <source>
        <strain evidence="1">GS</strain>
    </source>
</reference>
<dbReference type="SUPFAM" id="SSF89360">
    <property type="entry name" value="HesB-like domain"/>
    <property type="match status" value="1"/>
</dbReference>
<protein>
    <submittedName>
        <fullName evidence="1">Fe-S cluster assembly iron-binding protein IscA</fullName>
    </submittedName>
</protein>
<dbReference type="Gene3D" id="2.60.300.12">
    <property type="entry name" value="HesB-like domain"/>
    <property type="match status" value="1"/>
</dbReference>
<proteinExistence type="predicted"/>
<evidence type="ECO:0000313" key="1">
    <source>
        <dbReference type="EMBL" id="TAA74927.1"/>
    </source>
</evidence>
<organism evidence="1 2">
    <name type="scientific">Candidatus Electronema aureum</name>
    <dbReference type="NCBI Taxonomy" id="2005002"/>
    <lineage>
        <taxon>Bacteria</taxon>
        <taxon>Pseudomonadati</taxon>
        <taxon>Thermodesulfobacteriota</taxon>
        <taxon>Desulfobulbia</taxon>
        <taxon>Desulfobulbales</taxon>
        <taxon>Desulfobulbaceae</taxon>
        <taxon>Candidatus Electronema</taxon>
    </lineage>
</organism>
<dbReference type="InterPro" id="IPR035903">
    <property type="entry name" value="HesB-like_dom_sf"/>
</dbReference>
<evidence type="ECO:0000313" key="2">
    <source>
        <dbReference type="Proteomes" id="UP000316238"/>
    </source>
</evidence>
<gene>
    <name evidence="1" type="ORF">CDV28_11412</name>
</gene>
<dbReference type="Proteomes" id="UP000316238">
    <property type="component" value="Unassembled WGS sequence"/>
</dbReference>
<dbReference type="AlphaFoldDB" id="A0A521G1M8"/>